<feature type="compositionally biased region" description="Polar residues" evidence="1">
    <location>
        <begin position="1"/>
        <end position="11"/>
    </location>
</feature>
<evidence type="ECO:0000313" key="2">
    <source>
        <dbReference type="EMBL" id="MBB5816292.1"/>
    </source>
</evidence>
<gene>
    <name evidence="2" type="ORF">HNR72_007320</name>
</gene>
<dbReference type="AlphaFoldDB" id="A0AA89Q8G0"/>
<comment type="caution">
    <text evidence="2">The sequence shown here is derived from an EMBL/GenBank/DDBJ whole genome shotgun (WGS) entry which is preliminary data.</text>
</comment>
<proteinExistence type="predicted"/>
<evidence type="ECO:0000313" key="3">
    <source>
        <dbReference type="Proteomes" id="UP000579531"/>
    </source>
</evidence>
<dbReference type="Proteomes" id="UP000579531">
    <property type="component" value="Unassembled WGS sequence"/>
</dbReference>
<protein>
    <submittedName>
        <fullName evidence="2">Uncharacterized protein</fullName>
    </submittedName>
</protein>
<organism evidence="2 3">
    <name type="scientific">Streptomyces collinus</name>
    <dbReference type="NCBI Taxonomy" id="42684"/>
    <lineage>
        <taxon>Bacteria</taxon>
        <taxon>Bacillati</taxon>
        <taxon>Actinomycetota</taxon>
        <taxon>Actinomycetes</taxon>
        <taxon>Kitasatosporales</taxon>
        <taxon>Streptomycetaceae</taxon>
        <taxon>Streptomyces</taxon>
    </lineage>
</organism>
<keyword evidence="3" id="KW-1185">Reference proteome</keyword>
<feature type="compositionally biased region" description="Polar residues" evidence="1">
    <location>
        <begin position="75"/>
        <end position="89"/>
    </location>
</feature>
<dbReference type="EMBL" id="JACHLX010000001">
    <property type="protein sequence ID" value="MBB5816292.1"/>
    <property type="molecule type" value="Genomic_DNA"/>
</dbReference>
<feature type="region of interest" description="Disordered" evidence="1">
    <location>
        <begin position="1"/>
        <end position="33"/>
    </location>
</feature>
<reference evidence="2 3" key="1">
    <citation type="submission" date="2020-08" db="EMBL/GenBank/DDBJ databases">
        <title>Sequencing the genomes of 1000 actinobacteria strains.</title>
        <authorList>
            <person name="Klenk H.-P."/>
        </authorList>
    </citation>
    <scope>NUCLEOTIDE SEQUENCE [LARGE SCALE GENOMIC DNA]</scope>
    <source>
        <strain evidence="2 3">DSM 40129</strain>
    </source>
</reference>
<sequence>MPSSRAPLTTGSHDRAGPVELTASMRAGWAPTPDDVPIAAHAVTPGRRARLSALFPGERLLAPAGAGQAPEGTASRCTRPQSSRSSLTE</sequence>
<name>A0AA89Q8G0_STRCU</name>
<evidence type="ECO:0000256" key="1">
    <source>
        <dbReference type="SAM" id="MobiDB-lite"/>
    </source>
</evidence>
<accession>A0AA89Q8G0</accession>
<feature type="region of interest" description="Disordered" evidence="1">
    <location>
        <begin position="62"/>
        <end position="89"/>
    </location>
</feature>